<keyword evidence="2" id="KW-1185">Reference proteome</keyword>
<comment type="caution">
    <text evidence="1">The sequence shown here is derived from an EMBL/GenBank/DDBJ whole genome shotgun (WGS) entry which is preliminary data.</text>
</comment>
<proteinExistence type="predicted"/>
<accession>A0ACC1QEW8</accession>
<dbReference type="Proteomes" id="UP001148737">
    <property type="component" value="Unassembled WGS sequence"/>
</dbReference>
<sequence>MCEVSMGETFAEMLGCVFEFPGRREKKKVLVVLKASAQNVVMLATGRASGSIWDGDDGWRLMMDVEEEEKGRDESTRESRIKTKMRMHEAEKVWEAMQEWRKQSRSSHDDKRRLSGDGGVGGGGGGGAGAGISADEKRLSCRAWRDGLGWGWKDYRLGKVVTTVGDDGDDGHGGEDGQTQKKKSVGKVIEDDAGDETRDGIIMTDSSLVSSPDATREGAKTLLRMPLC</sequence>
<gene>
    <name evidence="1" type="ORF">NLG97_g11204</name>
</gene>
<organism evidence="1 2">
    <name type="scientific">Lecanicillium saksenae</name>
    <dbReference type="NCBI Taxonomy" id="468837"/>
    <lineage>
        <taxon>Eukaryota</taxon>
        <taxon>Fungi</taxon>
        <taxon>Dikarya</taxon>
        <taxon>Ascomycota</taxon>
        <taxon>Pezizomycotina</taxon>
        <taxon>Sordariomycetes</taxon>
        <taxon>Hypocreomycetidae</taxon>
        <taxon>Hypocreales</taxon>
        <taxon>Cordycipitaceae</taxon>
        <taxon>Lecanicillium</taxon>
    </lineage>
</organism>
<dbReference type="EMBL" id="JANAKD010003378">
    <property type="protein sequence ID" value="KAJ3472191.1"/>
    <property type="molecule type" value="Genomic_DNA"/>
</dbReference>
<reference evidence="1" key="1">
    <citation type="submission" date="2022-07" db="EMBL/GenBank/DDBJ databases">
        <title>Genome Sequence of Lecanicillium saksenae.</title>
        <authorList>
            <person name="Buettner E."/>
        </authorList>
    </citation>
    <scope>NUCLEOTIDE SEQUENCE</scope>
    <source>
        <strain evidence="1">VT-O1</strain>
    </source>
</reference>
<name>A0ACC1QEW8_9HYPO</name>
<protein>
    <submittedName>
        <fullName evidence="1">Uncharacterized protein</fullName>
    </submittedName>
</protein>
<evidence type="ECO:0000313" key="2">
    <source>
        <dbReference type="Proteomes" id="UP001148737"/>
    </source>
</evidence>
<evidence type="ECO:0000313" key="1">
    <source>
        <dbReference type="EMBL" id="KAJ3472191.1"/>
    </source>
</evidence>